<protein>
    <submittedName>
        <fullName evidence="1">Cullin protein</fullName>
    </submittedName>
</protein>
<accession>A0ACD0WMJ8</accession>
<dbReference type="EMBL" id="CP038487">
    <property type="protein sequence ID" value="QFZ28495.1"/>
    <property type="molecule type" value="Genomic_DNA"/>
</dbReference>
<reference evidence="2" key="1">
    <citation type="journal article" date="2019" name="MBio">
        <title>Comparative genomics for the elucidation of multidrug resistance (MDR) in Candida lusitaniae.</title>
        <authorList>
            <person name="Kannan A."/>
            <person name="Asner S.A."/>
            <person name="Trachsel E."/>
            <person name="Kelly S."/>
            <person name="Parker J."/>
            <person name="Sanglard D."/>
        </authorList>
    </citation>
    <scope>NUCLEOTIDE SEQUENCE [LARGE SCALE GENOMIC DNA]</scope>
    <source>
        <strain evidence="2">P1</strain>
    </source>
</reference>
<proteinExistence type="predicted"/>
<name>A0ACD0WMJ8_CLALS</name>
<dbReference type="Proteomes" id="UP000326582">
    <property type="component" value="Chromosome 4"/>
</dbReference>
<evidence type="ECO:0000313" key="2">
    <source>
        <dbReference type="Proteomes" id="UP000326582"/>
    </source>
</evidence>
<keyword evidence="2" id="KW-1185">Reference proteome</keyword>
<gene>
    <name evidence="1" type="ORF">EJF14_40537</name>
</gene>
<sequence>MFSRDKMDFGADCAYKSREDKEAYIGLEFTAIHMTSTPYPDFEDSPRLDEDTISHLRSGSPNYPSSSQVNKSRKKLRSERVLGEDDMKTKLDAVRSDVHNIIISVLNNEPVSRSFSSVYKSVELLSIYKHSEQAHLADFVFNAIQERLVSEVVPEVQATFESLTNVDESYCDCITSFNKCVESWTKCLELLEQLLLFMNRSYLLHHPKKHTILEFGIIQFSLQTIYNEDSLIRKKIVILLRKIHILSRSTNVDDIRGLNELANSFVGTIARLDFKGEILGGSGLEKILLPNYKQLKSTWIEEGNDYLRVALDALSAESSFLIGCGLSQQVVMNILKKLKWELIFQDFSQVLDISLTYMIQPQNIEYLKTLWNLCQSSMDDYAVDSCRTFVYAWGCFVRNNIESTIRASKLKNSSLIPELVASFDNLNKLATECLNDDAIAFESRNAQSKALANKDYNSYVLLQLSKYCDNFFKQSRKTKDVNSFAQFEKEVVTVFKLITYKADFMLIYERDLSKRMLLGRSFNLAFERKLSEAILGVVGEGDEGSNLRAMFRDVETSRSLYNPTPIGCLPGVEFNAMVLEKKFWPEIPGSGCDIALPNILSQALGEFSCKYEEQGEKHKFHKLDWTNFSLHQIVLSVEFDSGQKELSINLLQASVLMLFEDIDEIHYNELKMRTKMEERQLKKVLSSFTTERCPILILRGDVVIFNRSVELKNARTRVPMTREREIDVTDDFSKVIEKNRDPEVRAALVRTMKQSKNILYAELLANVLHSMEQRGTSLSVHTVKEGIEYLISNEYIRRDADGVTLVYVP</sequence>
<evidence type="ECO:0000313" key="1">
    <source>
        <dbReference type="EMBL" id="QFZ28495.1"/>
    </source>
</evidence>
<organism evidence="1 2">
    <name type="scientific">Clavispora lusitaniae</name>
    <name type="common">Candida lusitaniae</name>
    <dbReference type="NCBI Taxonomy" id="36911"/>
    <lineage>
        <taxon>Eukaryota</taxon>
        <taxon>Fungi</taxon>
        <taxon>Dikarya</taxon>
        <taxon>Ascomycota</taxon>
        <taxon>Saccharomycotina</taxon>
        <taxon>Pichiomycetes</taxon>
        <taxon>Metschnikowiaceae</taxon>
        <taxon>Clavispora</taxon>
    </lineage>
</organism>